<dbReference type="Proteomes" id="UP001259982">
    <property type="component" value="Unassembled WGS sequence"/>
</dbReference>
<dbReference type="CDD" id="cd00146">
    <property type="entry name" value="PKD"/>
    <property type="match status" value="1"/>
</dbReference>
<comment type="caution">
    <text evidence="3">The sequence shown here is derived from an EMBL/GenBank/DDBJ whole genome shotgun (WGS) entry which is preliminary data.</text>
</comment>
<sequence length="521" mass="52824">MLAAAWLMVGCGGSSKDGPSAAGGFTTPEANAGQDQIVSPGDTASLNGGGSFDPEGDPFTYQWTLSSAPSGSNASVTGATSATASLTTDVAGRYVVDLRVSQTGLGSDNDSVVVIANTTPVADAGMSRGADLGALVTLDGTDSMDADRDGLTFAWTLEAPEGSATSLQDPETAMASFTADVVGIYEASLIVSDDIATSDPDTVTITVGVPNAGPSANAGVDQSVMAGSLVELDGSASSDPNGDPLNYEWVLASTPSGSGATLLNANTVMPSFTADLEGRYVAELTVDDGDITSAPDRVAVVASRINARPVADAGEDISASVGETVGLDGTGSSDDNGDALTYSWSLVSVPPGGGGGLSDPTSPQPTFVPGGAGTYVFQLVVNDGELLSTPDNVAVSAIAPELQLFVGRSADDGFNRAALPYSATGSRLIPTNAPSVELRRYKLVAVGGDYTVTNVKAVDVNMVVSPRFSGLQEQQVIRSGEEVIFTLNTPPTDGSIAQLVFSFTVAETGDTFQEQIQLQTN</sequence>
<dbReference type="InterPro" id="IPR029865">
    <property type="entry name" value="KIAA0319-like"/>
</dbReference>
<dbReference type="InterPro" id="IPR013783">
    <property type="entry name" value="Ig-like_fold"/>
</dbReference>
<accession>A0ABU3B9F0</accession>
<reference evidence="3 4" key="1">
    <citation type="submission" date="2023-09" db="EMBL/GenBank/DDBJ databases">
        <authorList>
            <person name="Rey-Velasco X."/>
        </authorList>
    </citation>
    <scope>NUCLEOTIDE SEQUENCE [LARGE SCALE GENOMIC DNA]</scope>
    <source>
        <strain evidence="3 4">P385</strain>
    </source>
</reference>
<dbReference type="InterPro" id="IPR035986">
    <property type="entry name" value="PKD_dom_sf"/>
</dbReference>
<feature type="domain" description="PKD/Chitinase" evidence="2">
    <location>
        <begin position="121"/>
        <end position="210"/>
    </location>
</feature>
<proteinExistence type="predicted"/>
<keyword evidence="4" id="KW-1185">Reference proteome</keyword>
<evidence type="ECO:0000313" key="3">
    <source>
        <dbReference type="EMBL" id="MDT0618650.1"/>
    </source>
</evidence>
<name>A0ABU3B9F0_9GAMM</name>
<dbReference type="SUPFAM" id="SSF49299">
    <property type="entry name" value="PKD domain"/>
    <property type="match status" value="3"/>
</dbReference>
<feature type="domain" description="PKD/Chitinase" evidence="2">
    <location>
        <begin position="215"/>
        <end position="303"/>
    </location>
</feature>
<evidence type="ECO:0000256" key="1">
    <source>
        <dbReference type="SAM" id="MobiDB-lite"/>
    </source>
</evidence>
<dbReference type="RefSeq" id="WP_311658816.1">
    <property type="nucleotide sequence ID" value="NZ_JAVRHY010000006.1"/>
</dbReference>
<dbReference type="Gene3D" id="2.60.40.10">
    <property type="entry name" value="Immunoglobulins"/>
    <property type="match status" value="4"/>
</dbReference>
<feature type="region of interest" description="Disordered" evidence="1">
    <location>
        <begin position="16"/>
        <end position="53"/>
    </location>
</feature>
<protein>
    <submittedName>
        <fullName evidence="3">PKD domain-containing protein</fullName>
    </submittedName>
</protein>
<gene>
    <name evidence="3" type="ORF">RM531_09180</name>
</gene>
<evidence type="ECO:0000259" key="2">
    <source>
        <dbReference type="SMART" id="SM00089"/>
    </source>
</evidence>
<organism evidence="3 4">
    <name type="scientific">Spectribacter acetivorans</name>
    <dbReference type="NCBI Taxonomy" id="3075603"/>
    <lineage>
        <taxon>Bacteria</taxon>
        <taxon>Pseudomonadati</taxon>
        <taxon>Pseudomonadota</taxon>
        <taxon>Gammaproteobacteria</taxon>
        <taxon>Salinisphaerales</taxon>
        <taxon>Salinisphaeraceae</taxon>
        <taxon>Spectribacter</taxon>
    </lineage>
</organism>
<feature type="domain" description="PKD/Chitinase" evidence="2">
    <location>
        <begin position="310"/>
        <end position="398"/>
    </location>
</feature>
<feature type="compositionally biased region" description="Polar residues" evidence="1">
    <location>
        <begin position="33"/>
        <end position="46"/>
    </location>
</feature>
<dbReference type="PANTHER" id="PTHR46182:SF2">
    <property type="entry name" value="FI19480P1"/>
    <property type="match status" value="1"/>
</dbReference>
<dbReference type="Pfam" id="PF22352">
    <property type="entry name" value="K319L-like_PKD"/>
    <property type="match status" value="4"/>
</dbReference>
<evidence type="ECO:0000313" key="4">
    <source>
        <dbReference type="Proteomes" id="UP001259982"/>
    </source>
</evidence>
<dbReference type="EMBL" id="JAVRHY010000006">
    <property type="protein sequence ID" value="MDT0618650.1"/>
    <property type="molecule type" value="Genomic_DNA"/>
</dbReference>
<dbReference type="PANTHER" id="PTHR46182">
    <property type="entry name" value="FI19480P1"/>
    <property type="match status" value="1"/>
</dbReference>
<dbReference type="SMART" id="SM00089">
    <property type="entry name" value="PKD"/>
    <property type="match status" value="3"/>
</dbReference>
<dbReference type="InterPro" id="IPR022409">
    <property type="entry name" value="PKD/Chitinase_dom"/>
</dbReference>